<keyword evidence="2 4" id="KW-0807">Transducer</keyword>
<dbReference type="PROSITE" id="PS50113">
    <property type="entry name" value="PAC"/>
    <property type="match status" value="1"/>
</dbReference>
<dbReference type="CDD" id="cd11386">
    <property type="entry name" value="MCP_signal"/>
    <property type="match status" value="1"/>
</dbReference>
<feature type="region of interest" description="Disordered" evidence="5">
    <location>
        <begin position="427"/>
        <end position="453"/>
    </location>
</feature>
<dbReference type="SMART" id="SM00091">
    <property type="entry name" value="PAS"/>
    <property type="match status" value="1"/>
</dbReference>
<proteinExistence type="inferred from homology"/>
<comment type="subcellular location">
    <subcellularLocation>
        <location evidence="1">Membrane</location>
    </subcellularLocation>
</comment>
<organism evidence="10 11">
    <name type="scientific">Desulfonauticus submarinus</name>
    <dbReference type="NCBI Taxonomy" id="206665"/>
    <lineage>
        <taxon>Bacteria</taxon>
        <taxon>Pseudomonadati</taxon>
        <taxon>Thermodesulfobacteriota</taxon>
        <taxon>Desulfovibrionia</taxon>
        <taxon>Desulfovibrionales</taxon>
        <taxon>Desulfonauticaceae</taxon>
        <taxon>Desulfonauticus</taxon>
    </lineage>
</organism>
<feature type="transmembrane region" description="Helical" evidence="6">
    <location>
        <begin position="172"/>
        <end position="194"/>
    </location>
</feature>
<dbReference type="GO" id="GO:0007165">
    <property type="term" value="P:signal transduction"/>
    <property type="evidence" value="ECO:0007669"/>
    <property type="project" value="UniProtKB-KW"/>
</dbReference>
<dbReference type="CDD" id="cd00130">
    <property type="entry name" value="PAS"/>
    <property type="match status" value="1"/>
</dbReference>
<dbReference type="AlphaFoldDB" id="A0A1G9ZXB2"/>
<evidence type="ECO:0000313" key="11">
    <source>
        <dbReference type="Proteomes" id="UP000199602"/>
    </source>
</evidence>
<dbReference type="InterPro" id="IPR000014">
    <property type="entry name" value="PAS"/>
</dbReference>
<feature type="domain" description="PAC" evidence="9">
    <location>
        <begin position="354"/>
        <end position="406"/>
    </location>
</feature>
<feature type="domain" description="PAS" evidence="8">
    <location>
        <begin position="282"/>
        <end position="337"/>
    </location>
</feature>
<comment type="similarity">
    <text evidence="3">Belongs to the methyl-accepting chemotaxis (MCP) protein family.</text>
</comment>
<dbReference type="Pfam" id="PF00015">
    <property type="entry name" value="MCPsignal"/>
    <property type="match status" value="1"/>
</dbReference>
<name>A0A1G9ZXB2_9BACT</name>
<dbReference type="STRING" id="206665.SAMN04488516_101205"/>
<evidence type="ECO:0000259" key="7">
    <source>
        <dbReference type="PROSITE" id="PS50111"/>
    </source>
</evidence>
<keyword evidence="11" id="KW-1185">Reference proteome</keyword>
<evidence type="ECO:0000313" key="10">
    <source>
        <dbReference type="EMBL" id="SDN25960.1"/>
    </source>
</evidence>
<evidence type="ECO:0000256" key="1">
    <source>
        <dbReference type="ARBA" id="ARBA00004370"/>
    </source>
</evidence>
<gene>
    <name evidence="10" type="ORF">SAMN04488516_101205</name>
</gene>
<evidence type="ECO:0000256" key="5">
    <source>
        <dbReference type="SAM" id="MobiDB-lite"/>
    </source>
</evidence>
<keyword evidence="6" id="KW-1133">Transmembrane helix</keyword>
<dbReference type="PANTHER" id="PTHR32089">
    <property type="entry name" value="METHYL-ACCEPTING CHEMOTAXIS PROTEIN MCPB"/>
    <property type="match status" value="1"/>
</dbReference>
<dbReference type="SUPFAM" id="SSF58104">
    <property type="entry name" value="Methyl-accepting chemotaxis protein (MCP) signaling domain"/>
    <property type="match status" value="1"/>
</dbReference>
<evidence type="ECO:0000256" key="3">
    <source>
        <dbReference type="ARBA" id="ARBA00029447"/>
    </source>
</evidence>
<evidence type="ECO:0000259" key="8">
    <source>
        <dbReference type="PROSITE" id="PS50112"/>
    </source>
</evidence>
<feature type="transmembrane region" description="Helical" evidence="6">
    <location>
        <begin position="6"/>
        <end position="28"/>
    </location>
</feature>
<accession>A0A1G9ZXB2</accession>
<dbReference type="PANTHER" id="PTHR32089:SF112">
    <property type="entry name" value="LYSOZYME-LIKE PROTEIN-RELATED"/>
    <property type="match status" value="1"/>
</dbReference>
<dbReference type="GO" id="GO:0006935">
    <property type="term" value="P:chemotaxis"/>
    <property type="evidence" value="ECO:0007669"/>
    <property type="project" value="UniProtKB-ARBA"/>
</dbReference>
<dbReference type="Gene3D" id="3.30.450.20">
    <property type="entry name" value="PAS domain"/>
    <property type="match status" value="1"/>
</dbReference>
<dbReference type="InterPro" id="IPR035965">
    <property type="entry name" value="PAS-like_dom_sf"/>
</dbReference>
<dbReference type="InterPro" id="IPR004089">
    <property type="entry name" value="MCPsignal_dom"/>
</dbReference>
<dbReference type="SMART" id="SM00283">
    <property type="entry name" value="MA"/>
    <property type="match status" value="1"/>
</dbReference>
<dbReference type="OrthoDB" id="9816383at2"/>
<dbReference type="PROSITE" id="PS50112">
    <property type="entry name" value="PAS"/>
    <property type="match status" value="1"/>
</dbReference>
<dbReference type="Gene3D" id="1.20.120.1530">
    <property type="match status" value="1"/>
</dbReference>
<dbReference type="SUPFAM" id="SSF55785">
    <property type="entry name" value="PYP-like sensor domain (PAS domain)"/>
    <property type="match status" value="1"/>
</dbReference>
<reference evidence="10 11" key="1">
    <citation type="submission" date="2016-10" db="EMBL/GenBank/DDBJ databases">
        <authorList>
            <person name="de Groot N.N."/>
        </authorList>
    </citation>
    <scope>NUCLEOTIDE SEQUENCE [LARGE SCALE GENOMIC DNA]</scope>
    <source>
        <strain evidence="10 11">DSM 15269</strain>
    </source>
</reference>
<dbReference type="NCBIfam" id="TIGR00229">
    <property type="entry name" value="sensory_box"/>
    <property type="match status" value="1"/>
</dbReference>
<dbReference type="FunFam" id="1.10.287.950:FF:000001">
    <property type="entry name" value="Methyl-accepting chemotaxis sensory transducer"/>
    <property type="match status" value="1"/>
</dbReference>
<dbReference type="InterPro" id="IPR000700">
    <property type="entry name" value="PAS-assoc_C"/>
</dbReference>
<protein>
    <submittedName>
        <fullName evidence="10">Methyl-accepting chemotaxis protein</fullName>
    </submittedName>
</protein>
<evidence type="ECO:0000256" key="6">
    <source>
        <dbReference type="SAM" id="Phobius"/>
    </source>
</evidence>
<dbReference type="EMBL" id="FNIN01000001">
    <property type="protein sequence ID" value="SDN25960.1"/>
    <property type="molecule type" value="Genomic_DNA"/>
</dbReference>
<feature type="domain" description="Methyl-accepting transducer" evidence="7">
    <location>
        <begin position="414"/>
        <end position="650"/>
    </location>
</feature>
<dbReference type="Proteomes" id="UP000199602">
    <property type="component" value="Unassembled WGS sequence"/>
</dbReference>
<sequence>MKVRMLYKLLVAFLLTSLVFVGVSFYVLQNIHKLNIKADNIISIQKKLDILAEVKIFLNKSYATVDNIYFKKKNLISLLNFFNKDILVKLKLEQDKKFKQIKDYLDIYVKNINKIANIERRGGLDYIRAKSSLKSSKLQLLNIVEKYKKELYNKKYANVQAFKNIQNESKLFSVYGMLFGVLFALVLGSAVAIYESGRIKKCLDFVHKLGRGDFETSINIRGSDEIHALVEEIKKVQKRLSFIKEEILAQKDAISVGNILFRSDVSKYEGGFKEILEAVNKLTTIFTEHLNNAPIPLMSVDKDFRILFISKMGLNMIGKKLDEVVGKYCYDIFDTDDCKSGNCGCKQAMIEHAIKVSETTFKVDNKQVYVRYYGNPIIDEKGEVCGAFEYVLDITDIKETQLKLNQLAKQGEEVSSKLSRAAQELRDQIESTSSGSNVQKRRAEETAAAMEEMNSSVLEVSKNASLAAESADKAREIAEEGAKVVELSIKAILGVKDKADALAQNMSDLENRASDIGKIVNVITDIADQTNLLALNAAIEAARAGDAGRGFAVVADEVRKLAEKTMNATKEVEESILSIQDASKINVAAMKEMDEIVLTCTKHAKKAGEALESILEKSRISLEQVRMIAAASEEQSSVSEEITRSSEEISQISQETAKAMEKASKSISQLAGLAQELNGLIMEMTKI</sequence>
<dbReference type="PROSITE" id="PS50111">
    <property type="entry name" value="CHEMOTAXIS_TRANSDUC_2"/>
    <property type="match status" value="1"/>
</dbReference>
<dbReference type="Gene3D" id="1.10.287.950">
    <property type="entry name" value="Methyl-accepting chemotaxis protein"/>
    <property type="match status" value="1"/>
</dbReference>
<evidence type="ECO:0000259" key="9">
    <source>
        <dbReference type="PROSITE" id="PS50113"/>
    </source>
</evidence>
<keyword evidence="6" id="KW-0472">Membrane</keyword>
<dbReference type="GO" id="GO:0016020">
    <property type="term" value="C:membrane"/>
    <property type="evidence" value="ECO:0007669"/>
    <property type="project" value="UniProtKB-SubCell"/>
</dbReference>
<dbReference type="RefSeq" id="WP_092062028.1">
    <property type="nucleotide sequence ID" value="NZ_FNIN01000001.1"/>
</dbReference>
<keyword evidence="6" id="KW-0812">Transmembrane</keyword>
<evidence type="ECO:0000256" key="4">
    <source>
        <dbReference type="PROSITE-ProRule" id="PRU00284"/>
    </source>
</evidence>
<dbReference type="Pfam" id="PF13426">
    <property type="entry name" value="PAS_9"/>
    <property type="match status" value="1"/>
</dbReference>
<evidence type="ECO:0000256" key="2">
    <source>
        <dbReference type="ARBA" id="ARBA00023224"/>
    </source>
</evidence>